<dbReference type="STRING" id="477680.SAMN05421788_10917"/>
<protein>
    <submittedName>
        <fullName evidence="2">Uncharacterized protein</fullName>
    </submittedName>
</protein>
<accession>A0A1N7R4X5</accession>
<proteinExistence type="predicted"/>
<reference evidence="3" key="1">
    <citation type="submission" date="2017-01" db="EMBL/GenBank/DDBJ databases">
        <authorList>
            <person name="Varghese N."/>
            <person name="Submissions S."/>
        </authorList>
    </citation>
    <scope>NUCLEOTIDE SEQUENCE [LARGE SCALE GENOMIC DNA]</scope>
    <source>
        <strain evidence="3">DSM 21054</strain>
    </source>
</reference>
<keyword evidence="1" id="KW-0732">Signal</keyword>
<name>A0A1N7R4X5_9BACT</name>
<dbReference type="AlphaFoldDB" id="A0A1N7R4X5"/>
<dbReference type="Proteomes" id="UP000186917">
    <property type="component" value="Unassembled WGS sequence"/>
</dbReference>
<organism evidence="2 3">
    <name type="scientific">Filimonas lacunae</name>
    <dbReference type="NCBI Taxonomy" id="477680"/>
    <lineage>
        <taxon>Bacteria</taxon>
        <taxon>Pseudomonadati</taxon>
        <taxon>Bacteroidota</taxon>
        <taxon>Chitinophagia</taxon>
        <taxon>Chitinophagales</taxon>
        <taxon>Chitinophagaceae</taxon>
        <taxon>Filimonas</taxon>
    </lineage>
</organism>
<dbReference type="EMBL" id="FTOR01000009">
    <property type="protein sequence ID" value="SIT29737.1"/>
    <property type="molecule type" value="Genomic_DNA"/>
</dbReference>
<dbReference type="OrthoDB" id="633506at2"/>
<evidence type="ECO:0000256" key="1">
    <source>
        <dbReference type="SAM" id="SignalP"/>
    </source>
</evidence>
<feature type="chain" id="PRO_5012049117" evidence="1">
    <location>
        <begin position="23"/>
        <end position="370"/>
    </location>
</feature>
<evidence type="ECO:0000313" key="2">
    <source>
        <dbReference type="EMBL" id="SIT29737.1"/>
    </source>
</evidence>
<dbReference type="InterPro" id="IPR013783">
    <property type="entry name" value="Ig-like_fold"/>
</dbReference>
<evidence type="ECO:0000313" key="3">
    <source>
        <dbReference type="Proteomes" id="UP000186917"/>
    </source>
</evidence>
<keyword evidence="3" id="KW-1185">Reference proteome</keyword>
<dbReference type="Gene3D" id="2.60.40.10">
    <property type="entry name" value="Immunoglobulins"/>
    <property type="match status" value="1"/>
</dbReference>
<dbReference type="RefSeq" id="WP_144264117.1">
    <property type="nucleotide sequence ID" value="NZ_AP017422.1"/>
</dbReference>
<sequence length="370" mass="40653">MMSFKKQLLLIMLSAVVGGVKAQVSVALQVPPTGVVQKNQLWNMVLVNGSSAECNVEVTLTLSSTTDNNPVLTATGRVVTLAKGAHQCKYSDFAPVNYRYLSAIFNADMRPEGFLPVGNYTACYTVSRWIGDLPEPLAEECVSLEVQPLMPPVLNLPADGSVVESRSPQFTWLPPAPLQLMGDLNYDVVIAKVTTGQNALTAVQQNIPVYNEAHRRNTFLNYPASASLLDTGITYAWCVIARNSDRFVAQSDVFTFTVSGKQAEVIVQEGASYIRLKRDAETALAISAGDVAIEYTHDATDKVVSYTIYPLDNSSRQLASGTLKVVQGQNFITLPSSVTRKLQEHTSYRLELTNTRNEKWGARFTYRTKK</sequence>
<gene>
    <name evidence="2" type="ORF">SAMN05421788_10917</name>
</gene>
<feature type="signal peptide" evidence="1">
    <location>
        <begin position="1"/>
        <end position="22"/>
    </location>
</feature>